<reference evidence="2 3" key="1">
    <citation type="journal article" date="2020" name="Fungal Divers.">
        <title>Resolving the Mortierellaceae phylogeny through synthesis of multi-gene phylogenetics and phylogenomics.</title>
        <authorList>
            <person name="Vandepol N."/>
            <person name="Liber J."/>
            <person name="Desiro A."/>
            <person name="Na H."/>
            <person name="Kennedy M."/>
            <person name="Barry K."/>
            <person name="Grigoriev I.V."/>
            <person name="Miller A.N."/>
            <person name="O'Donnell K."/>
            <person name="Stajich J.E."/>
            <person name="Bonito G."/>
        </authorList>
    </citation>
    <scope>NUCLEOTIDE SEQUENCE [LARGE SCALE GENOMIC DNA]</scope>
    <source>
        <strain evidence="2 3">AD045</strain>
    </source>
</reference>
<comment type="caution">
    <text evidence="2">The sequence shown here is derived from an EMBL/GenBank/DDBJ whole genome shotgun (WGS) entry which is preliminary data.</text>
</comment>
<feature type="region of interest" description="Disordered" evidence="1">
    <location>
        <begin position="1"/>
        <end position="118"/>
    </location>
</feature>
<evidence type="ECO:0000313" key="2">
    <source>
        <dbReference type="EMBL" id="KAG0293736.1"/>
    </source>
</evidence>
<feature type="compositionally biased region" description="Pro residues" evidence="1">
    <location>
        <begin position="166"/>
        <end position="176"/>
    </location>
</feature>
<accession>A0ABQ7KAP7</accession>
<feature type="compositionally biased region" description="Polar residues" evidence="1">
    <location>
        <begin position="42"/>
        <end position="56"/>
    </location>
</feature>
<name>A0ABQ7KAP7_9FUNG</name>
<feature type="region of interest" description="Disordered" evidence="1">
    <location>
        <begin position="166"/>
        <end position="198"/>
    </location>
</feature>
<evidence type="ECO:0000256" key="1">
    <source>
        <dbReference type="SAM" id="MobiDB-lite"/>
    </source>
</evidence>
<feature type="compositionally biased region" description="Low complexity" evidence="1">
    <location>
        <begin position="177"/>
        <end position="187"/>
    </location>
</feature>
<evidence type="ECO:0000313" key="3">
    <source>
        <dbReference type="Proteomes" id="UP001194696"/>
    </source>
</evidence>
<feature type="compositionally biased region" description="Low complexity" evidence="1">
    <location>
        <begin position="74"/>
        <end position="84"/>
    </location>
</feature>
<proteinExistence type="predicted"/>
<sequence>MDMDIDTEDSQAPHPTASLTLDKLNAPPNGPQALEDYRDTAETSTHPNAHTTPTPESSRHHSRHPSNTNTDQKSSSPISMSTPSRQDRNETSTTATTTTSSSSGAIVSPPSSYSSNASSSMDALAKTLSPARVDIHRKRIQRMLQQNSLLWWELVRVINKTSGIAPLPPPPSPSSSPPVITSSTPSTAGVIQESGGLI</sequence>
<dbReference type="EMBL" id="JAAAIM010000145">
    <property type="protein sequence ID" value="KAG0293736.1"/>
    <property type="molecule type" value="Genomic_DNA"/>
</dbReference>
<keyword evidence="3" id="KW-1185">Reference proteome</keyword>
<protein>
    <submittedName>
        <fullName evidence="2">Uncharacterized protein</fullName>
    </submittedName>
</protein>
<feature type="compositionally biased region" description="Low complexity" evidence="1">
    <location>
        <begin position="91"/>
        <end position="118"/>
    </location>
</feature>
<organism evidence="2 3">
    <name type="scientific">Linnemannia gamsii</name>
    <dbReference type="NCBI Taxonomy" id="64522"/>
    <lineage>
        <taxon>Eukaryota</taxon>
        <taxon>Fungi</taxon>
        <taxon>Fungi incertae sedis</taxon>
        <taxon>Mucoromycota</taxon>
        <taxon>Mortierellomycotina</taxon>
        <taxon>Mortierellomycetes</taxon>
        <taxon>Mortierellales</taxon>
        <taxon>Mortierellaceae</taxon>
        <taxon>Linnemannia</taxon>
    </lineage>
</organism>
<gene>
    <name evidence="2" type="ORF">BGZ96_002378</name>
</gene>
<dbReference type="Proteomes" id="UP001194696">
    <property type="component" value="Unassembled WGS sequence"/>
</dbReference>